<dbReference type="Gene3D" id="3.40.50.150">
    <property type="entry name" value="Vaccinia Virus protein VP39"/>
    <property type="match status" value="1"/>
</dbReference>
<dbReference type="InterPro" id="IPR013216">
    <property type="entry name" value="Methyltransf_11"/>
</dbReference>
<evidence type="ECO:0000259" key="1">
    <source>
        <dbReference type="Pfam" id="PF08241"/>
    </source>
</evidence>
<proteinExistence type="predicted"/>
<organism evidence="2 3">
    <name type="scientific">Luteibacter jiangsuensis</name>
    <dbReference type="NCBI Taxonomy" id="637577"/>
    <lineage>
        <taxon>Bacteria</taxon>
        <taxon>Pseudomonadati</taxon>
        <taxon>Pseudomonadota</taxon>
        <taxon>Gammaproteobacteria</taxon>
        <taxon>Lysobacterales</taxon>
        <taxon>Rhodanobacteraceae</taxon>
        <taxon>Luteibacter</taxon>
    </lineage>
</organism>
<dbReference type="Proteomes" id="UP001237737">
    <property type="component" value="Unassembled WGS sequence"/>
</dbReference>
<evidence type="ECO:0000313" key="3">
    <source>
        <dbReference type="Proteomes" id="UP001237737"/>
    </source>
</evidence>
<dbReference type="InterPro" id="IPR029063">
    <property type="entry name" value="SAM-dependent_MTases_sf"/>
</dbReference>
<dbReference type="SUPFAM" id="SSF53335">
    <property type="entry name" value="S-adenosyl-L-methionine-dependent methyltransferases"/>
    <property type="match status" value="1"/>
</dbReference>
<keyword evidence="2" id="KW-0489">Methyltransferase</keyword>
<dbReference type="GO" id="GO:0008168">
    <property type="term" value="F:methyltransferase activity"/>
    <property type="evidence" value="ECO:0007669"/>
    <property type="project" value="UniProtKB-KW"/>
</dbReference>
<comment type="caution">
    <text evidence="2">The sequence shown here is derived from an EMBL/GenBank/DDBJ whole genome shotgun (WGS) entry which is preliminary data.</text>
</comment>
<keyword evidence="3" id="KW-1185">Reference proteome</keyword>
<keyword evidence="2" id="KW-0808">Transferase</keyword>
<evidence type="ECO:0000313" key="2">
    <source>
        <dbReference type="EMBL" id="MDQ0010170.1"/>
    </source>
</evidence>
<name>A0ABT9SYU2_9GAMM</name>
<dbReference type="EMBL" id="JAUSSK010000003">
    <property type="protein sequence ID" value="MDQ0010170.1"/>
    <property type="molecule type" value="Genomic_DNA"/>
</dbReference>
<dbReference type="CDD" id="cd02440">
    <property type="entry name" value="AdoMet_MTases"/>
    <property type="match status" value="1"/>
</dbReference>
<protein>
    <submittedName>
        <fullName evidence="2">SAM-dependent methyltransferase</fullName>
    </submittedName>
</protein>
<dbReference type="Pfam" id="PF08241">
    <property type="entry name" value="Methyltransf_11"/>
    <property type="match status" value="1"/>
</dbReference>
<dbReference type="GO" id="GO:0032259">
    <property type="term" value="P:methylation"/>
    <property type="evidence" value="ECO:0007669"/>
    <property type="project" value="UniProtKB-KW"/>
</dbReference>
<reference evidence="2 3" key="1">
    <citation type="submission" date="2023-07" db="EMBL/GenBank/DDBJ databases">
        <title>Sorghum-associated microbial communities from plants grown in Nebraska, USA.</title>
        <authorList>
            <person name="Schachtman D."/>
        </authorList>
    </citation>
    <scope>NUCLEOTIDE SEQUENCE [LARGE SCALE GENOMIC DNA]</scope>
    <source>
        <strain evidence="2 3">CC60</strain>
    </source>
</reference>
<feature type="domain" description="Methyltransferase type 11" evidence="1">
    <location>
        <begin position="113"/>
        <end position="174"/>
    </location>
</feature>
<accession>A0ABT9SYU2</accession>
<dbReference type="RefSeq" id="WP_306850212.1">
    <property type="nucleotide sequence ID" value="NZ_JAUSSK010000003.1"/>
</dbReference>
<gene>
    <name evidence="2" type="ORF">J2T07_002360</name>
</gene>
<sequence length="259" mass="28984">MLTRLVKLARAGILGWLIPRRYICVVCGHGVGGFLPYRNGTSSLSGAMRLLRLNGSDLDHFECPRCGATDRLRHLKLYMEVEGLLTRINGASVLHFAPEKKLVEMILAASPHEYVRADIQPLAPDMMKVDITQMSFPDDTFDVLIANHVLEHVDDLGAAMREIERVLAPGGFAILQTPYSLVLTRMFEDRGISTAQARLELYGQEDHVRLFGGDIVEQMTQMSGLVSCVRTHYDALPAVDAKRYGVNPQEPFFLFRKGR</sequence>